<reference evidence="2 3" key="1">
    <citation type="submission" date="2018-02" db="EMBL/GenBank/DDBJ databases">
        <title>Sphingobacterium KA21.</title>
        <authorList>
            <person name="Vasarhelyi B.M."/>
            <person name="Deshmukh S."/>
            <person name="Balint B."/>
            <person name="Kukolya J."/>
        </authorList>
    </citation>
    <scope>NUCLEOTIDE SEQUENCE [LARGE SCALE GENOMIC DNA]</scope>
    <source>
        <strain evidence="2 3">Ka21</strain>
    </source>
</reference>
<dbReference type="Pfam" id="PF05016">
    <property type="entry name" value="ParE_toxin"/>
    <property type="match status" value="1"/>
</dbReference>
<organism evidence="2 3">
    <name type="scientific">Sphingobacterium pedocola</name>
    <dbReference type="NCBI Taxonomy" id="2082722"/>
    <lineage>
        <taxon>Bacteria</taxon>
        <taxon>Pseudomonadati</taxon>
        <taxon>Bacteroidota</taxon>
        <taxon>Sphingobacteriia</taxon>
        <taxon>Sphingobacteriales</taxon>
        <taxon>Sphingobacteriaceae</taxon>
        <taxon>Sphingobacterium</taxon>
    </lineage>
</organism>
<comment type="caution">
    <text evidence="2">The sequence shown here is derived from an EMBL/GenBank/DDBJ whole genome shotgun (WGS) entry which is preliminary data.</text>
</comment>
<evidence type="ECO:0000313" key="2">
    <source>
        <dbReference type="EMBL" id="MBE8722291.1"/>
    </source>
</evidence>
<evidence type="ECO:0000256" key="1">
    <source>
        <dbReference type="ARBA" id="ARBA00022649"/>
    </source>
</evidence>
<dbReference type="Proteomes" id="UP000618319">
    <property type="component" value="Unassembled WGS sequence"/>
</dbReference>
<keyword evidence="1" id="KW-1277">Toxin-antitoxin system</keyword>
<dbReference type="RefSeq" id="WP_196940204.1">
    <property type="nucleotide sequence ID" value="NZ_MU158690.1"/>
</dbReference>
<sequence length="110" mass="12233">MTFEVVLTSGFKKDLKRIAKKHRQILNDIRQLSDELAEKPTLGTDLGQNVYKIRLAISGTAKGKSGGARVITYIKVVGQTVILSEIYLKNEYDTVDVDAVIQRLIDEGVI</sequence>
<evidence type="ECO:0008006" key="4">
    <source>
        <dbReference type="Google" id="ProtNLM"/>
    </source>
</evidence>
<evidence type="ECO:0000313" key="3">
    <source>
        <dbReference type="Proteomes" id="UP000618319"/>
    </source>
</evidence>
<gene>
    <name evidence="2" type="ORF">C4F40_16320</name>
</gene>
<accession>A0ABR9TAC6</accession>
<name>A0ABR9TAC6_9SPHI</name>
<dbReference type="InterPro" id="IPR007712">
    <property type="entry name" value="RelE/ParE_toxin"/>
</dbReference>
<dbReference type="Gene3D" id="3.30.2310.20">
    <property type="entry name" value="RelE-like"/>
    <property type="match status" value="1"/>
</dbReference>
<proteinExistence type="predicted"/>
<protein>
    <recommendedName>
        <fullName evidence="4">Addiction module toxin RelE</fullName>
    </recommendedName>
</protein>
<keyword evidence="3" id="KW-1185">Reference proteome</keyword>
<dbReference type="InterPro" id="IPR035093">
    <property type="entry name" value="RelE/ParE_toxin_dom_sf"/>
</dbReference>
<dbReference type="EMBL" id="PSKQ01000023">
    <property type="protein sequence ID" value="MBE8722291.1"/>
    <property type="molecule type" value="Genomic_DNA"/>
</dbReference>